<proteinExistence type="inferred from homology"/>
<organism evidence="9 10">
    <name type="scientific">Dyadobacter luteus</name>
    <dbReference type="NCBI Taxonomy" id="2259619"/>
    <lineage>
        <taxon>Bacteria</taxon>
        <taxon>Pseudomonadati</taxon>
        <taxon>Bacteroidota</taxon>
        <taxon>Cytophagia</taxon>
        <taxon>Cytophagales</taxon>
        <taxon>Spirosomataceae</taxon>
        <taxon>Dyadobacter</taxon>
    </lineage>
</organism>
<comment type="caution">
    <text evidence="9">The sequence shown here is derived from an EMBL/GenBank/DDBJ whole genome shotgun (WGS) entry which is preliminary data.</text>
</comment>
<gene>
    <name evidence="9" type="ORF">DSL64_00130</name>
</gene>
<keyword evidence="10" id="KW-1185">Reference proteome</keyword>
<evidence type="ECO:0000256" key="1">
    <source>
        <dbReference type="ARBA" id="ARBA00004651"/>
    </source>
</evidence>
<evidence type="ECO:0000256" key="2">
    <source>
        <dbReference type="ARBA" id="ARBA00006448"/>
    </source>
</evidence>
<accession>A0A3D8YH48</accession>
<sequence length="226" mass="25018">MKTEDIEPWDWNRIIFGEAPVEFMAEVFIRTCIIFLALLVIVRLMGKRMGGQLTISELAIMVTLGAIVSPAMQIPQLGVLMGVMILLCALIFQRGLNSAEFKSQKFEQLSQGTSGMVVKDGVILLEEMAKSKISQQQLFSALRGKDIYNLGQIGRVYFEACGIFSIYKKEEPMPGLQIFPPGDEGINGFSQKIVEGARACMVGGVVKYEFNESDSCINCNSNAWIL</sequence>
<dbReference type="PANTHER" id="PTHR34582">
    <property type="entry name" value="UPF0702 TRANSMEMBRANE PROTEIN YCAP"/>
    <property type="match status" value="1"/>
</dbReference>
<evidence type="ECO:0000256" key="3">
    <source>
        <dbReference type="ARBA" id="ARBA00022475"/>
    </source>
</evidence>
<name>A0A3D8YH48_9BACT</name>
<feature type="transmembrane region" description="Helical" evidence="7">
    <location>
        <begin position="53"/>
        <end position="71"/>
    </location>
</feature>
<comment type="subcellular location">
    <subcellularLocation>
        <location evidence="1">Cell membrane</location>
        <topology evidence="1">Multi-pass membrane protein</topology>
    </subcellularLocation>
</comment>
<feature type="transmembrane region" description="Helical" evidence="7">
    <location>
        <begin position="27"/>
        <end position="46"/>
    </location>
</feature>
<dbReference type="RefSeq" id="WP_115828624.1">
    <property type="nucleotide sequence ID" value="NZ_QNUL01000001.1"/>
</dbReference>
<dbReference type="InterPro" id="IPR023090">
    <property type="entry name" value="UPF0702_alpha/beta_dom_sf"/>
</dbReference>
<evidence type="ECO:0000256" key="5">
    <source>
        <dbReference type="ARBA" id="ARBA00022989"/>
    </source>
</evidence>
<protein>
    <recommendedName>
        <fullName evidence="8">YetF C-terminal domain-containing protein</fullName>
    </recommendedName>
</protein>
<feature type="transmembrane region" description="Helical" evidence="7">
    <location>
        <begin position="77"/>
        <end position="96"/>
    </location>
</feature>
<dbReference type="InterPro" id="IPR007353">
    <property type="entry name" value="DUF421"/>
</dbReference>
<evidence type="ECO:0000256" key="6">
    <source>
        <dbReference type="ARBA" id="ARBA00023136"/>
    </source>
</evidence>
<dbReference type="EMBL" id="QNUL01000001">
    <property type="protein sequence ID" value="REA64015.1"/>
    <property type="molecule type" value="Genomic_DNA"/>
</dbReference>
<dbReference type="Gene3D" id="3.30.240.20">
    <property type="entry name" value="bsu07140 like domains"/>
    <property type="match status" value="1"/>
</dbReference>
<keyword evidence="5 7" id="KW-1133">Transmembrane helix</keyword>
<reference evidence="9 10" key="1">
    <citation type="submission" date="2018-07" db="EMBL/GenBank/DDBJ databases">
        <title>Dyadobacter roseus sp. nov., isolated from rose rhizosphere soil.</title>
        <authorList>
            <person name="Chen L."/>
        </authorList>
    </citation>
    <scope>NUCLEOTIDE SEQUENCE [LARGE SCALE GENOMIC DNA]</scope>
    <source>
        <strain evidence="9 10">RS19</strain>
    </source>
</reference>
<comment type="similarity">
    <text evidence="2">Belongs to the UPF0702 family.</text>
</comment>
<dbReference type="Proteomes" id="UP000256373">
    <property type="component" value="Unassembled WGS sequence"/>
</dbReference>
<dbReference type="PANTHER" id="PTHR34582:SF6">
    <property type="entry name" value="UPF0702 TRANSMEMBRANE PROTEIN YCAP"/>
    <property type="match status" value="1"/>
</dbReference>
<evidence type="ECO:0000313" key="10">
    <source>
        <dbReference type="Proteomes" id="UP000256373"/>
    </source>
</evidence>
<keyword evidence="6 7" id="KW-0472">Membrane</keyword>
<dbReference type="GO" id="GO:0005886">
    <property type="term" value="C:plasma membrane"/>
    <property type="evidence" value="ECO:0007669"/>
    <property type="project" value="UniProtKB-SubCell"/>
</dbReference>
<evidence type="ECO:0000313" key="9">
    <source>
        <dbReference type="EMBL" id="REA64015.1"/>
    </source>
</evidence>
<keyword evidence="3" id="KW-1003">Cell membrane</keyword>
<keyword evidence="4 7" id="KW-0812">Transmembrane</keyword>
<evidence type="ECO:0000256" key="4">
    <source>
        <dbReference type="ARBA" id="ARBA00022692"/>
    </source>
</evidence>
<dbReference type="Pfam" id="PF04239">
    <property type="entry name" value="DUF421"/>
    <property type="match status" value="1"/>
</dbReference>
<evidence type="ECO:0000259" key="8">
    <source>
        <dbReference type="Pfam" id="PF04239"/>
    </source>
</evidence>
<dbReference type="OrthoDB" id="6538282at2"/>
<dbReference type="AlphaFoldDB" id="A0A3D8YH48"/>
<evidence type="ECO:0000256" key="7">
    <source>
        <dbReference type="SAM" id="Phobius"/>
    </source>
</evidence>
<feature type="domain" description="YetF C-terminal" evidence="8">
    <location>
        <begin position="102"/>
        <end position="172"/>
    </location>
</feature>